<dbReference type="EC" id="2.3.1.50" evidence="5"/>
<dbReference type="Pfam" id="PF00155">
    <property type="entry name" value="Aminotran_1_2"/>
    <property type="match status" value="1"/>
</dbReference>
<dbReference type="GO" id="GO:0004758">
    <property type="term" value="F:serine C-palmitoyltransferase activity"/>
    <property type="evidence" value="ECO:0007669"/>
    <property type="project" value="UniProtKB-EC"/>
</dbReference>
<dbReference type="GO" id="GO:0046512">
    <property type="term" value="P:sphingosine biosynthetic process"/>
    <property type="evidence" value="ECO:0007669"/>
    <property type="project" value="TreeGrafter"/>
</dbReference>
<evidence type="ECO:0000256" key="14">
    <source>
        <dbReference type="SAM" id="Phobius"/>
    </source>
</evidence>
<name>A0A1L8E2F2_9DIPT</name>
<evidence type="ECO:0000256" key="13">
    <source>
        <dbReference type="ARBA" id="ARBA00042649"/>
    </source>
</evidence>
<evidence type="ECO:0000256" key="9">
    <source>
        <dbReference type="ARBA" id="ARBA00023098"/>
    </source>
</evidence>
<feature type="transmembrane region" description="Helical" evidence="14">
    <location>
        <begin position="20"/>
        <end position="38"/>
    </location>
</feature>
<evidence type="ECO:0000256" key="4">
    <source>
        <dbReference type="ARBA" id="ARBA00008392"/>
    </source>
</evidence>
<evidence type="ECO:0000256" key="2">
    <source>
        <dbReference type="ARBA" id="ARBA00004760"/>
    </source>
</evidence>
<organism evidence="16">
    <name type="scientific">Nyssomyia neivai</name>
    <dbReference type="NCBI Taxonomy" id="330878"/>
    <lineage>
        <taxon>Eukaryota</taxon>
        <taxon>Metazoa</taxon>
        <taxon>Ecdysozoa</taxon>
        <taxon>Arthropoda</taxon>
        <taxon>Hexapoda</taxon>
        <taxon>Insecta</taxon>
        <taxon>Pterygota</taxon>
        <taxon>Neoptera</taxon>
        <taxon>Endopterygota</taxon>
        <taxon>Diptera</taxon>
        <taxon>Nematocera</taxon>
        <taxon>Psychodoidea</taxon>
        <taxon>Psychodidae</taxon>
        <taxon>Nyssomyia</taxon>
    </lineage>
</organism>
<protein>
    <recommendedName>
        <fullName evidence="11">Serine palmitoyltransferase 1</fullName>
        <ecNumber evidence="5">2.3.1.50</ecNumber>
    </recommendedName>
    <alternativeName>
        <fullName evidence="12">Long chain base biosynthesis protein 1</fullName>
    </alternativeName>
    <alternativeName>
        <fullName evidence="13">Serine-palmitoyl-CoA transferase 1</fullName>
    </alternativeName>
</protein>
<dbReference type="InterPro" id="IPR015424">
    <property type="entry name" value="PyrdxlP-dep_Trfase"/>
</dbReference>
<proteinExistence type="inferred from homology"/>
<dbReference type="InterPro" id="IPR015422">
    <property type="entry name" value="PyrdxlP-dep_Trfase_small"/>
</dbReference>
<dbReference type="GO" id="GO:0005783">
    <property type="term" value="C:endoplasmic reticulum"/>
    <property type="evidence" value="ECO:0007669"/>
    <property type="project" value="TreeGrafter"/>
</dbReference>
<dbReference type="EMBL" id="GFDF01001258">
    <property type="protein sequence ID" value="JAV12826.1"/>
    <property type="molecule type" value="Transcribed_RNA"/>
</dbReference>
<keyword evidence="14" id="KW-0472">Membrane</keyword>
<evidence type="ECO:0000256" key="5">
    <source>
        <dbReference type="ARBA" id="ARBA00013220"/>
    </source>
</evidence>
<keyword evidence="9" id="KW-0443">Lipid metabolism</keyword>
<comment type="cofactor">
    <cofactor evidence="1">
        <name>pyridoxal 5'-phosphate</name>
        <dbReference type="ChEBI" id="CHEBI:597326"/>
    </cofactor>
</comment>
<accession>A0A1L8E2F2</accession>
<feature type="domain" description="Aminotransferase class I/classII large" evidence="15">
    <location>
        <begin position="97"/>
        <end position="454"/>
    </location>
</feature>
<sequence>MGSMPYIFYEIIDIFHKASFFALSLQAVLVVLVIWLILHKNKSNEKTRNLSAQEKAEIIANWTPEPLVGDTPDDHPSLAPRLVTSRVGKRITVDGWDCLNLGTHNYLGLLEDNDIQEDAIRSLKKYGVGSCGPRGFYGTTDVHLELEEKLAKFMDMEEAVVYSYGFSTIASAIPAYAKRTDICFVDEAANFAIQKGLDASRCTVIYFKHNNMGDLEEKLIEHDREASKNPKKAAKTRKFLIAEGIYMNTGQMCPLAELVELRKKYQLRFILDESITFGTMGATGRGLTEHLGVVRSEIDLICATLEWAVGTIGGFCVGSSFIVDHQRLSGLGYCFSASCPPLLTRAAVSALEKFDNHPEFFAEIQECSKKFQKKFENLSMLELRGNPISPVKHLYVREEKARKAEDAQLTEIVDKCIKRGLCLVKSQYLVEMEKKCPRPSIRVTVNRLLTDEDIAFAFKTLESVSKEILC</sequence>
<evidence type="ECO:0000259" key="15">
    <source>
        <dbReference type="Pfam" id="PF00155"/>
    </source>
</evidence>
<evidence type="ECO:0000256" key="12">
    <source>
        <dbReference type="ARBA" id="ARBA00041765"/>
    </source>
</evidence>
<keyword evidence="8" id="KW-0746">Sphingolipid metabolism</keyword>
<keyword evidence="6 16" id="KW-0808">Transferase</keyword>
<dbReference type="GO" id="GO:0046513">
    <property type="term" value="P:ceramide biosynthetic process"/>
    <property type="evidence" value="ECO:0007669"/>
    <property type="project" value="TreeGrafter"/>
</dbReference>
<dbReference type="FunFam" id="3.40.640.10:FF:000049">
    <property type="entry name" value="serine palmitoyltransferase 1 isoform X1"/>
    <property type="match status" value="1"/>
</dbReference>
<evidence type="ECO:0000256" key="1">
    <source>
        <dbReference type="ARBA" id="ARBA00001933"/>
    </source>
</evidence>
<dbReference type="AlphaFoldDB" id="A0A1L8E2F2"/>
<dbReference type="Gene3D" id="3.40.640.10">
    <property type="entry name" value="Type I PLP-dependent aspartate aminotransferase-like (Major domain)"/>
    <property type="match status" value="1"/>
</dbReference>
<evidence type="ECO:0000256" key="8">
    <source>
        <dbReference type="ARBA" id="ARBA00022919"/>
    </source>
</evidence>
<evidence type="ECO:0000313" key="16">
    <source>
        <dbReference type="EMBL" id="JAV12826.1"/>
    </source>
</evidence>
<comment type="pathway">
    <text evidence="2">Lipid metabolism; sphingolipid metabolism.</text>
</comment>
<keyword evidence="10" id="KW-0012">Acyltransferase</keyword>
<reference evidence="16" key="1">
    <citation type="submission" date="2016-12" db="EMBL/GenBank/DDBJ databases">
        <title>An insight into the sialome and mialome of the sand fly, Nyssomyia neivai.</title>
        <authorList>
            <person name="Sebastian V."/>
            <person name="Goulart T.M."/>
            <person name="Oliveira W."/>
            <person name="Calvo E."/>
            <person name="Oliveira L.F."/>
            <person name="Pinto M.C."/>
            <person name="Rosselino A.M."/>
            <person name="Ribeiro J.M."/>
        </authorList>
    </citation>
    <scope>NUCLEOTIDE SEQUENCE</scope>
</reference>
<dbReference type="InterPro" id="IPR015421">
    <property type="entry name" value="PyrdxlP-dep_Trfase_major"/>
</dbReference>
<keyword evidence="7" id="KW-0663">Pyridoxal phosphate</keyword>
<dbReference type="GO" id="GO:0016020">
    <property type="term" value="C:membrane"/>
    <property type="evidence" value="ECO:0007669"/>
    <property type="project" value="GOC"/>
</dbReference>
<evidence type="ECO:0000256" key="6">
    <source>
        <dbReference type="ARBA" id="ARBA00022679"/>
    </source>
</evidence>
<keyword evidence="16" id="KW-0436">Ligase</keyword>
<dbReference type="GO" id="GO:0030170">
    <property type="term" value="F:pyridoxal phosphate binding"/>
    <property type="evidence" value="ECO:0007669"/>
    <property type="project" value="InterPro"/>
</dbReference>
<feature type="transmembrane region" description="Helical" evidence="14">
    <location>
        <begin position="159"/>
        <end position="177"/>
    </location>
</feature>
<dbReference type="Gene3D" id="3.90.1150.10">
    <property type="entry name" value="Aspartate Aminotransferase, domain 1"/>
    <property type="match status" value="1"/>
</dbReference>
<evidence type="ECO:0000256" key="10">
    <source>
        <dbReference type="ARBA" id="ARBA00023315"/>
    </source>
</evidence>
<dbReference type="PANTHER" id="PTHR13693:SF2">
    <property type="entry name" value="SERINE PALMITOYLTRANSFERASE 1"/>
    <property type="match status" value="1"/>
</dbReference>
<dbReference type="InterPro" id="IPR004839">
    <property type="entry name" value="Aminotransferase_I/II_large"/>
</dbReference>
<dbReference type="SUPFAM" id="SSF53383">
    <property type="entry name" value="PLP-dependent transferases"/>
    <property type="match status" value="1"/>
</dbReference>
<dbReference type="GO" id="GO:0016874">
    <property type="term" value="F:ligase activity"/>
    <property type="evidence" value="ECO:0007669"/>
    <property type="project" value="UniProtKB-KW"/>
</dbReference>
<keyword evidence="14" id="KW-0812">Transmembrane</keyword>
<keyword evidence="14" id="KW-1133">Transmembrane helix</keyword>
<evidence type="ECO:0000256" key="3">
    <source>
        <dbReference type="ARBA" id="ARBA00004991"/>
    </source>
</evidence>
<comment type="similarity">
    <text evidence="4">Belongs to the class-II pyridoxal-phosphate-dependent aminotransferase family.</text>
</comment>
<evidence type="ECO:0000256" key="11">
    <source>
        <dbReference type="ARBA" id="ARBA00041066"/>
    </source>
</evidence>
<dbReference type="InterPro" id="IPR050087">
    <property type="entry name" value="AON_synthase_class-II"/>
</dbReference>
<comment type="pathway">
    <text evidence="3">Sphingolipid metabolism.</text>
</comment>
<evidence type="ECO:0000256" key="7">
    <source>
        <dbReference type="ARBA" id="ARBA00022898"/>
    </source>
</evidence>
<dbReference type="PANTHER" id="PTHR13693">
    <property type="entry name" value="CLASS II AMINOTRANSFERASE/8-AMINO-7-OXONONANOATE SYNTHASE"/>
    <property type="match status" value="1"/>
</dbReference>